<organism evidence="4 5">
    <name type="scientific">Kribbella hippodromi</name>
    <dbReference type="NCBI Taxonomy" id="434347"/>
    <lineage>
        <taxon>Bacteria</taxon>
        <taxon>Bacillati</taxon>
        <taxon>Actinomycetota</taxon>
        <taxon>Actinomycetes</taxon>
        <taxon>Propionibacteriales</taxon>
        <taxon>Kribbellaceae</taxon>
        <taxon>Kribbella</taxon>
    </lineage>
</organism>
<dbReference type="Pfam" id="PF00144">
    <property type="entry name" value="Beta-lactamase"/>
    <property type="match status" value="1"/>
</dbReference>
<dbReference type="InterPro" id="IPR050491">
    <property type="entry name" value="AmpC-like"/>
</dbReference>
<dbReference type="InterPro" id="IPR001466">
    <property type="entry name" value="Beta-lactam-related"/>
</dbReference>
<protein>
    <submittedName>
        <fullName evidence="4">Serine hydrolase domain-containing protein</fullName>
    </submittedName>
</protein>
<feature type="domain" description="Beta-lactamase-related" evidence="3">
    <location>
        <begin position="24"/>
        <end position="349"/>
    </location>
</feature>
<sequence>MVSSAVADTTPAAASTPAAFRDFDRYLRELAVADQFSGTVLVSRNGRPVLSRAYGYADRKKQVRNQADTIYCLASVTKLFTAVAVGQLVQRGALGLLDPIGKYLTGFTAEVADHVTVHHLLTHTSGLGDFMRDPGYFQEAAKWTSAQQMMDGTLQFVRGEKPAFVPGAGSQYSNSGYHTLGCIVAKVAGQSYYDYVRNHIFRPAGMITADFTTKPQWKGGSQYAHPYPADQSGKRFDALDGDIFAFIGNPAGNAMASANDLVRFADAVNDGTLLNAEYKEIFLSPKVPKPPRAGTQESAAFAAYATDDLLVNGRWVYGHSGGAPGVSTSAEWYPGTGWTAVVLSNYDSATAVNQRIRQVLTS</sequence>
<dbReference type="Proteomes" id="UP001501705">
    <property type="component" value="Unassembled WGS sequence"/>
</dbReference>
<gene>
    <name evidence="4" type="ORF">GCM10009804_49000</name>
</gene>
<dbReference type="EMBL" id="BAAAPH010000016">
    <property type="protein sequence ID" value="GAA1587149.1"/>
    <property type="molecule type" value="Genomic_DNA"/>
</dbReference>
<proteinExistence type="predicted"/>
<dbReference type="PANTHER" id="PTHR46825:SF11">
    <property type="entry name" value="PENICILLIN-BINDING PROTEIN 4"/>
    <property type="match status" value="1"/>
</dbReference>
<accession>A0ABN2DXM9</accession>
<dbReference type="RefSeq" id="WP_344236661.1">
    <property type="nucleotide sequence ID" value="NZ_BAAAPH010000016.1"/>
</dbReference>
<keyword evidence="4" id="KW-0378">Hydrolase</keyword>
<evidence type="ECO:0000259" key="3">
    <source>
        <dbReference type="Pfam" id="PF00144"/>
    </source>
</evidence>
<reference evidence="4 5" key="1">
    <citation type="journal article" date="2019" name="Int. J. Syst. Evol. Microbiol.">
        <title>The Global Catalogue of Microorganisms (GCM) 10K type strain sequencing project: providing services to taxonomists for standard genome sequencing and annotation.</title>
        <authorList>
            <consortium name="The Broad Institute Genomics Platform"/>
            <consortium name="The Broad Institute Genome Sequencing Center for Infectious Disease"/>
            <person name="Wu L."/>
            <person name="Ma J."/>
        </authorList>
    </citation>
    <scope>NUCLEOTIDE SEQUENCE [LARGE SCALE GENOMIC DNA]</scope>
    <source>
        <strain evidence="4 5">JCM 15572</strain>
    </source>
</reference>
<dbReference type="InterPro" id="IPR012338">
    <property type="entry name" value="Beta-lactam/transpept-like"/>
</dbReference>
<evidence type="ECO:0000313" key="4">
    <source>
        <dbReference type="EMBL" id="GAA1587149.1"/>
    </source>
</evidence>
<keyword evidence="2" id="KW-0472">Membrane</keyword>
<dbReference type="SUPFAM" id="SSF56601">
    <property type="entry name" value="beta-lactamase/transpeptidase-like"/>
    <property type="match status" value="1"/>
</dbReference>
<name>A0ABN2DXM9_9ACTN</name>
<comment type="subcellular location">
    <subcellularLocation>
        <location evidence="1">Membrane</location>
    </subcellularLocation>
</comment>
<dbReference type="Gene3D" id="3.40.710.10">
    <property type="entry name" value="DD-peptidase/beta-lactamase superfamily"/>
    <property type="match status" value="1"/>
</dbReference>
<evidence type="ECO:0000313" key="5">
    <source>
        <dbReference type="Proteomes" id="UP001501705"/>
    </source>
</evidence>
<keyword evidence="5" id="KW-1185">Reference proteome</keyword>
<evidence type="ECO:0000256" key="2">
    <source>
        <dbReference type="ARBA" id="ARBA00023136"/>
    </source>
</evidence>
<comment type="caution">
    <text evidence="4">The sequence shown here is derived from an EMBL/GenBank/DDBJ whole genome shotgun (WGS) entry which is preliminary data.</text>
</comment>
<dbReference type="GO" id="GO:0016787">
    <property type="term" value="F:hydrolase activity"/>
    <property type="evidence" value="ECO:0007669"/>
    <property type="project" value="UniProtKB-KW"/>
</dbReference>
<evidence type="ECO:0000256" key="1">
    <source>
        <dbReference type="ARBA" id="ARBA00004370"/>
    </source>
</evidence>
<dbReference type="PANTHER" id="PTHR46825">
    <property type="entry name" value="D-ALANYL-D-ALANINE-CARBOXYPEPTIDASE/ENDOPEPTIDASE AMPH"/>
    <property type="match status" value="1"/>
</dbReference>